<evidence type="ECO:0000313" key="4">
    <source>
        <dbReference type="Proteomes" id="UP000654075"/>
    </source>
</evidence>
<dbReference type="GO" id="GO:0031167">
    <property type="term" value="P:rRNA methylation"/>
    <property type="evidence" value="ECO:0007669"/>
    <property type="project" value="InterPro"/>
</dbReference>
<comment type="caution">
    <text evidence="3">The sequence shown here is derived from an EMBL/GenBank/DDBJ whole genome shotgun (WGS) entry which is preliminary data.</text>
</comment>
<dbReference type="PANTHER" id="PTHR43542">
    <property type="entry name" value="METHYLTRANSFERASE"/>
    <property type="match status" value="1"/>
</dbReference>
<evidence type="ECO:0000256" key="2">
    <source>
        <dbReference type="ARBA" id="ARBA00022679"/>
    </source>
</evidence>
<dbReference type="OrthoDB" id="3548at2759"/>
<organism evidence="3 4">
    <name type="scientific">Polarella glacialis</name>
    <name type="common">Dinoflagellate</name>
    <dbReference type="NCBI Taxonomy" id="89957"/>
    <lineage>
        <taxon>Eukaryota</taxon>
        <taxon>Sar</taxon>
        <taxon>Alveolata</taxon>
        <taxon>Dinophyceae</taxon>
        <taxon>Suessiales</taxon>
        <taxon>Suessiaceae</taxon>
        <taxon>Polarella</taxon>
    </lineage>
</organism>
<protein>
    <submittedName>
        <fullName evidence="3">Uncharacterized protein</fullName>
    </submittedName>
</protein>
<sequence>MSSPNLASRRCEGIRRTRSGVCRRWAAASAALVGTLVAIQASCAPWTLRGSPCTAAFARGPSYRVNDGSKTKPQGKSPKLQELQTLRLTGGLGRGRHVKSPGVHLRPMMAKVRQALFSMLASTDVFQESSTALDLFAGSGVVGLESLSRGVGRVTFVDSSPACAKTIEENCKELGFGARSHVVKAQAEPFLVDPAKFREEKPFTLVTLEPPYIEVSYDKLMSTLAASPALGPDTLVVVEYPIELGSLPLLM</sequence>
<dbReference type="Gene3D" id="3.40.50.150">
    <property type="entry name" value="Vaccinia Virus protein VP39"/>
    <property type="match status" value="1"/>
</dbReference>
<dbReference type="EMBL" id="CAJNNV010030580">
    <property type="protein sequence ID" value="CAE8632985.1"/>
    <property type="molecule type" value="Genomic_DNA"/>
</dbReference>
<dbReference type="PANTHER" id="PTHR43542:SF1">
    <property type="entry name" value="METHYLTRANSFERASE"/>
    <property type="match status" value="1"/>
</dbReference>
<name>A0A813H5X2_POLGL</name>
<dbReference type="CDD" id="cd02440">
    <property type="entry name" value="AdoMet_MTases"/>
    <property type="match status" value="1"/>
</dbReference>
<feature type="non-terminal residue" evidence="3">
    <location>
        <position position="251"/>
    </location>
</feature>
<keyword evidence="4" id="KW-1185">Reference proteome</keyword>
<dbReference type="AlphaFoldDB" id="A0A813H5X2"/>
<keyword evidence="1" id="KW-0489">Methyltransferase</keyword>
<dbReference type="Proteomes" id="UP000654075">
    <property type="component" value="Unassembled WGS sequence"/>
</dbReference>
<dbReference type="InterPro" id="IPR004398">
    <property type="entry name" value="RNA_MeTrfase_RsmD"/>
</dbReference>
<reference evidence="3" key="1">
    <citation type="submission" date="2021-02" db="EMBL/GenBank/DDBJ databases">
        <authorList>
            <person name="Dougan E. K."/>
            <person name="Rhodes N."/>
            <person name="Thang M."/>
            <person name="Chan C."/>
        </authorList>
    </citation>
    <scope>NUCLEOTIDE SEQUENCE</scope>
</reference>
<dbReference type="SUPFAM" id="SSF53335">
    <property type="entry name" value="S-adenosyl-L-methionine-dependent methyltransferases"/>
    <property type="match status" value="1"/>
</dbReference>
<keyword evidence="2" id="KW-0808">Transferase</keyword>
<evidence type="ECO:0000256" key="1">
    <source>
        <dbReference type="ARBA" id="ARBA00022603"/>
    </source>
</evidence>
<accession>A0A813H5X2</accession>
<dbReference type="Pfam" id="PF03602">
    <property type="entry name" value="Cons_hypoth95"/>
    <property type="match status" value="1"/>
</dbReference>
<proteinExistence type="predicted"/>
<gene>
    <name evidence="3" type="ORF">PGLA1383_LOCUS48896</name>
</gene>
<dbReference type="GO" id="GO:0008168">
    <property type="term" value="F:methyltransferase activity"/>
    <property type="evidence" value="ECO:0007669"/>
    <property type="project" value="UniProtKB-KW"/>
</dbReference>
<dbReference type="InterPro" id="IPR029063">
    <property type="entry name" value="SAM-dependent_MTases_sf"/>
</dbReference>
<evidence type="ECO:0000313" key="3">
    <source>
        <dbReference type="EMBL" id="CAE8632985.1"/>
    </source>
</evidence>